<dbReference type="EC" id="2.1.1.298" evidence="5"/>
<dbReference type="GO" id="GO:0005829">
    <property type="term" value="C:cytosol"/>
    <property type="evidence" value="ECO:0007669"/>
    <property type="project" value="TreeGrafter"/>
</dbReference>
<proteinExistence type="predicted"/>
<dbReference type="SUPFAM" id="SSF53335">
    <property type="entry name" value="S-adenosyl-L-methionine-dependent methyltransferases"/>
    <property type="match status" value="1"/>
</dbReference>
<dbReference type="PANTHER" id="PTHR47806">
    <property type="entry name" value="50S RIBOSOMAL PROTEIN L3 GLUTAMINE METHYLTRANSFERASE"/>
    <property type="match status" value="1"/>
</dbReference>
<protein>
    <submittedName>
        <fullName evidence="5">50S ribosomal protein L3 glutamine methyltransferase</fullName>
        <ecNumber evidence="5">2.1.1.298</ecNumber>
    </submittedName>
</protein>
<keyword evidence="3" id="KW-0949">S-adenosyl-L-methionine</keyword>
<dbReference type="NCBIfam" id="TIGR00536">
    <property type="entry name" value="hemK_fam"/>
    <property type="match status" value="1"/>
</dbReference>
<organism evidence="5 6">
    <name type="scientific">Candidatus Erwinia haradaeae</name>
    <dbReference type="NCBI Taxonomy" id="1922217"/>
    <lineage>
        <taxon>Bacteria</taxon>
        <taxon>Pseudomonadati</taxon>
        <taxon>Pseudomonadota</taxon>
        <taxon>Gammaproteobacteria</taxon>
        <taxon>Enterobacterales</taxon>
        <taxon>Erwiniaceae</taxon>
        <taxon>Erwinia</taxon>
    </lineage>
</organism>
<name>A0A451CZ33_9GAMM</name>
<dbReference type="PANTHER" id="PTHR47806:SF1">
    <property type="entry name" value="RIBOSOMAL PROTEIN UL3 GLUTAMINE METHYLTRANSFERASE"/>
    <property type="match status" value="1"/>
</dbReference>
<keyword evidence="1 5" id="KW-0489">Methyltransferase</keyword>
<keyword evidence="5" id="KW-0689">Ribosomal protein</keyword>
<dbReference type="FunFam" id="1.10.8.10:FF:000022">
    <property type="entry name" value="50S ribosomal protein L3 glutamine methyltransferase"/>
    <property type="match status" value="1"/>
</dbReference>
<dbReference type="Pfam" id="PF05175">
    <property type="entry name" value="MTS"/>
    <property type="match status" value="1"/>
</dbReference>
<dbReference type="InterPro" id="IPR029063">
    <property type="entry name" value="SAM-dependent_MTases_sf"/>
</dbReference>
<dbReference type="Proteomes" id="UP000294364">
    <property type="component" value="Chromosome"/>
</dbReference>
<dbReference type="CDD" id="cd02440">
    <property type="entry name" value="AdoMet_MTases"/>
    <property type="match status" value="1"/>
</dbReference>
<evidence type="ECO:0000256" key="3">
    <source>
        <dbReference type="ARBA" id="ARBA00022691"/>
    </source>
</evidence>
<dbReference type="PIRSF" id="PIRSF037167">
    <property type="entry name" value="Mtase_YfcB_prd"/>
    <property type="match status" value="1"/>
</dbReference>
<sequence length="315" mass="35581">MEKIIFNEAIQELKTIHDLLRWSVSCFSEANLWYGHGTDNAWDEAVQLVLPILFLPIDSNVDMSNGRLTYSERQRVVKLVERRVNERIPISYLTNKSWFCGQEFYVDKRVVIPRSPIAELISQKFSGLVSCQPKKILDMCTGSGCIAISCSLVFPDAEVDAVDISEDALIVAKKNIFKYGLKQHVTTILSDLFSEVSHKNYDLIITNPPYVSRNDVQCLPDEYLHEPTLGLIAGDNALILVLRILSDVKDYLAHDGVFICEVGGSMSDLIILFPDIPCTWIDFDQGGGGVFRMTREQIINLINLYPILQDESFLV</sequence>
<dbReference type="OrthoDB" id="9800643at2"/>
<dbReference type="PROSITE" id="PS00092">
    <property type="entry name" value="N6_MTASE"/>
    <property type="match status" value="1"/>
</dbReference>
<keyword evidence="2 5" id="KW-0808">Transferase</keyword>
<evidence type="ECO:0000313" key="5">
    <source>
        <dbReference type="EMBL" id="VFP78401.1"/>
    </source>
</evidence>
<keyword evidence="5" id="KW-0687">Ribonucleoprotein</keyword>
<reference evidence="5 6" key="1">
    <citation type="submission" date="2019-02" db="EMBL/GenBank/DDBJ databases">
        <authorList>
            <person name="Manzano-Marin A."/>
            <person name="Manzano-Marin A."/>
        </authorList>
    </citation>
    <scope>NUCLEOTIDE SEQUENCE [LARGE SCALE GENOMIC DNA]</scope>
    <source>
        <strain evidence="5 6">ErCicurtihirsuta</strain>
    </source>
</reference>
<evidence type="ECO:0000256" key="2">
    <source>
        <dbReference type="ARBA" id="ARBA00022679"/>
    </source>
</evidence>
<dbReference type="InterPro" id="IPR007848">
    <property type="entry name" value="Small_mtfrase_dom"/>
</dbReference>
<evidence type="ECO:0000259" key="4">
    <source>
        <dbReference type="Pfam" id="PF05175"/>
    </source>
</evidence>
<dbReference type="EMBL" id="LR217698">
    <property type="protein sequence ID" value="VFP78401.1"/>
    <property type="molecule type" value="Genomic_DNA"/>
</dbReference>
<dbReference type="InterPro" id="IPR017127">
    <property type="entry name" value="Ribosome_uL3_MTase"/>
</dbReference>
<dbReference type="InterPro" id="IPR004556">
    <property type="entry name" value="HemK-like"/>
</dbReference>
<dbReference type="GO" id="GO:0003676">
    <property type="term" value="F:nucleic acid binding"/>
    <property type="evidence" value="ECO:0007669"/>
    <property type="project" value="InterPro"/>
</dbReference>
<dbReference type="GO" id="GO:0032259">
    <property type="term" value="P:methylation"/>
    <property type="evidence" value="ECO:0007669"/>
    <property type="project" value="UniProtKB-KW"/>
</dbReference>
<feature type="domain" description="Methyltransferase small" evidence="4">
    <location>
        <begin position="132"/>
        <end position="216"/>
    </location>
</feature>
<dbReference type="GO" id="GO:0005840">
    <property type="term" value="C:ribosome"/>
    <property type="evidence" value="ECO:0007669"/>
    <property type="project" value="UniProtKB-KW"/>
</dbReference>
<accession>A0A451CZ33</accession>
<dbReference type="GO" id="GO:0036009">
    <property type="term" value="F:protein-glutamine N-methyltransferase activity"/>
    <property type="evidence" value="ECO:0007669"/>
    <property type="project" value="InterPro"/>
</dbReference>
<dbReference type="InterPro" id="IPR002052">
    <property type="entry name" value="DNA_methylase_N6_adenine_CS"/>
</dbReference>
<evidence type="ECO:0000256" key="1">
    <source>
        <dbReference type="ARBA" id="ARBA00022603"/>
    </source>
</evidence>
<gene>
    <name evidence="5" type="primary">prmB</name>
    <name evidence="5" type="ORF">ERCICURT3053_038</name>
</gene>
<evidence type="ECO:0000313" key="6">
    <source>
        <dbReference type="Proteomes" id="UP000294364"/>
    </source>
</evidence>
<dbReference type="RefSeq" id="WP_157991764.1">
    <property type="nucleotide sequence ID" value="NZ_LR217698.1"/>
</dbReference>
<dbReference type="Gene3D" id="3.40.50.150">
    <property type="entry name" value="Vaccinia Virus protein VP39"/>
    <property type="match status" value="1"/>
</dbReference>
<dbReference type="AlphaFoldDB" id="A0A451CZ33"/>
<dbReference type="NCBIfam" id="TIGR03533">
    <property type="entry name" value="L3_gln_methyl"/>
    <property type="match status" value="1"/>
</dbReference>